<feature type="transmembrane region" description="Helical" evidence="1">
    <location>
        <begin position="177"/>
        <end position="200"/>
    </location>
</feature>
<reference evidence="2" key="1">
    <citation type="submission" date="2022-01" db="EMBL/GenBank/DDBJ databases">
        <title>Genome Sequence Resource for Two Populations of Ditylenchus destructor, the Migratory Endoparasitic Phytonematode.</title>
        <authorList>
            <person name="Zhang H."/>
            <person name="Lin R."/>
            <person name="Xie B."/>
        </authorList>
    </citation>
    <scope>NUCLEOTIDE SEQUENCE</scope>
    <source>
        <strain evidence="2">BazhouSP</strain>
    </source>
</reference>
<sequence length="322" mass="37186">MSKKTAVWDHVKNGFCQVPGCPKPELKSKKSCPKIRNTSEEERQAMSISEQLKKFFNVMRNQQKKSTAFWKNSKEDYPEKPCCENNDYNEVGFQHRTKPDFSVYESGARHSSWQLSGSITHFFQSHWHRDLRRFLQQIVDLEFMDLILFHPVEYNRLYNCSFYNVDQIPLGKRQNLVIGWTFIALFFVFEILYIPCIFAIGKNLSNASFKFMFYIGIVDIIVLWVAGLVSGYLAVTGAVFCSHPTLIYASGIIALLFWTAETTASMVLALNRFILVCSPTLSRTLYGGKMAWLWLVPTLMSFCLICMWEEPDLAIQPLVRGE</sequence>
<dbReference type="Proteomes" id="UP001201812">
    <property type="component" value="Unassembled WGS sequence"/>
</dbReference>
<gene>
    <name evidence="2" type="ORF">DdX_17493</name>
</gene>
<dbReference type="InterPro" id="IPR019425">
    <property type="entry name" value="7TM_GPCR_serpentine_rcpt_Srt"/>
</dbReference>
<feature type="transmembrane region" description="Helical" evidence="1">
    <location>
        <begin position="247"/>
        <end position="270"/>
    </location>
</feature>
<organism evidence="2 3">
    <name type="scientific">Ditylenchus destructor</name>
    <dbReference type="NCBI Taxonomy" id="166010"/>
    <lineage>
        <taxon>Eukaryota</taxon>
        <taxon>Metazoa</taxon>
        <taxon>Ecdysozoa</taxon>
        <taxon>Nematoda</taxon>
        <taxon>Chromadorea</taxon>
        <taxon>Rhabditida</taxon>
        <taxon>Tylenchina</taxon>
        <taxon>Tylenchomorpha</taxon>
        <taxon>Sphaerularioidea</taxon>
        <taxon>Anguinidae</taxon>
        <taxon>Anguininae</taxon>
        <taxon>Ditylenchus</taxon>
    </lineage>
</organism>
<dbReference type="EMBL" id="JAKKPZ010000190">
    <property type="protein sequence ID" value="KAI1699160.1"/>
    <property type="molecule type" value="Genomic_DNA"/>
</dbReference>
<evidence type="ECO:0000313" key="2">
    <source>
        <dbReference type="EMBL" id="KAI1699160.1"/>
    </source>
</evidence>
<evidence type="ECO:0000313" key="3">
    <source>
        <dbReference type="Proteomes" id="UP001201812"/>
    </source>
</evidence>
<keyword evidence="1" id="KW-0812">Transmembrane</keyword>
<feature type="transmembrane region" description="Helical" evidence="1">
    <location>
        <begin position="212"/>
        <end position="235"/>
    </location>
</feature>
<accession>A0AAD4MRU5</accession>
<proteinExistence type="predicted"/>
<dbReference type="Pfam" id="PF10321">
    <property type="entry name" value="7TM_GPCR_Srt"/>
    <property type="match status" value="1"/>
</dbReference>
<dbReference type="SUPFAM" id="SSF81321">
    <property type="entry name" value="Family A G protein-coupled receptor-like"/>
    <property type="match status" value="1"/>
</dbReference>
<dbReference type="AlphaFoldDB" id="A0AAD4MRU5"/>
<evidence type="ECO:0000256" key="1">
    <source>
        <dbReference type="SAM" id="Phobius"/>
    </source>
</evidence>
<keyword evidence="1" id="KW-0472">Membrane</keyword>
<protein>
    <submittedName>
        <fullName evidence="2">Serpentine type 7TM GPCR chemoreceptor srt domain-containing protein</fullName>
    </submittedName>
</protein>
<name>A0AAD4MRU5_9BILA</name>
<feature type="transmembrane region" description="Helical" evidence="1">
    <location>
        <begin position="291"/>
        <end position="308"/>
    </location>
</feature>
<keyword evidence="1" id="KW-1133">Transmembrane helix</keyword>
<dbReference type="PANTHER" id="PTHR23021">
    <property type="entry name" value="SERPENTINE RECEPTOR, CLASS T"/>
    <property type="match status" value="1"/>
</dbReference>
<comment type="caution">
    <text evidence="2">The sequence shown here is derived from an EMBL/GenBank/DDBJ whole genome shotgun (WGS) entry which is preliminary data.</text>
</comment>
<keyword evidence="3" id="KW-1185">Reference proteome</keyword>